<dbReference type="AlphaFoldDB" id="A0A6N4SPM6"/>
<dbReference type="InterPro" id="IPR000825">
    <property type="entry name" value="SUF_FeS_clus_asmbl_SufBD_core"/>
</dbReference>
<evidence type="ECO:0000313" key="4">
    <source>
        <dbReference type="EMBL" id="ABG58253.1"/>
    </source>
</evidence>
<dbReference type="GO" id="GO:0016226">
    <property type="term" value="P:iron-sulfur cluster assembly"/>
    <property type="evidence" value="ECO:0007669"/>
    <property type="project" value="InterPro"/>
</dbReference>
<feature type="domain" description="SUF system FeS cluster assembly SufBD N-terminal" evidence="3">
    <location>
        <begin position="12"/>
        <end position="160"/>
    </location>
</feature>
<dbReference type="InterPro" id="IPR045595">
    <property type="entry name" value="SufBD_N"/>
</dbReference>
<accession>A0A6N4SPM6</accession>
<gene>
    <name evidence="4" type="primary">sufD</name>
    <name evidence="4" type="ordered locus">CHU_0976</name>
</gene>
<sequence>MTTELKESLIQHFNTLEKTPSSSLLVDTRKEAISAFQELGFPTTKHEEWKYTNLKNTIAKTYAIESAATFSADDIKALTALPIDCYKVIFVNGIFSPALSSIDASGVTIEPFQTSNQEVVKNYFGKNLPYNDSMVALNVAFATDGTLIHVKAKQHITKPIVCFYLSDVRSANVFAQPSVLIVVEEAASATVVELNRSLGKNTAFTNAFTHAILKKEAYLEQYKIQNDIDNSNFIHNSQIVHEGKSNSYTTTITLNGGLVRNNLNITLGAEYCEAYLNGLYLEKGAQHVDNHTLVDHAMPHCYSNELYKGILDGKSTGVFNGKIWVRKDAQKTNAFQSNKNILLSKEASVHTKPQLEIFADDVKCSHGATTGQLDPEAMFYLRARGVGEDKAKKMLVHAIAFDVLDKVKHDELRGYLEQEIEERLK</sequence>
<dbReference type="Pfam" id="PF19295">
    <property type="entry name" value="SufBD_N"/>
    <property type="match status" value="1"/>
</dbReference>
<organism evidence="4 5">
    <name type="scientific">Cytophaga hutchinsonii (strain ATCC 33406 / DSM 1761 / CIP 103989 / NBRC 15051 / NCIMB 9469 / D465)</name>
    <dbReference type="NCBI Taxonomy" id="269798"/>
    <lineage>
        <taxon>Bacteria</taxon>
        <taxon>Pseudomonadati</taxon>
        <taxon>Bacteroidota</taxon>
        <taxon>Cytophagia</taxon>
        <taxon>Cytophagales</taxon>
        <taxon>Cytophagaceae</taxon>
        <taxon>Cytophaga</taxon>
    </lineage>
</organism>
<protein>
    <submittedName>
        <fullName evidence="4">Iron-regulated ABC transporter permease protein SufD</fullName>
    </submittedName>
</protein>
<proteinExistence type="inferred from homology"/>
<dbReference type="RefSeq" id="WP_011584368.1">
    <property type="nucleotide sequence ID" value="NC_008255.1"/>
</dbReference>
<dbReference type="PANTHER" id="PTHR43575:SF1">
    <property type="entry name" value="PROTEIN ABCI7, CHLOROPLASTIC"/>
    <property type="match status" value="1"/>
</dbReference>
<dbReference type="EMBL" id="CP000383">
    <property type="protein sequence ID" value="ABG58253.1"/>
    <property type="molecule type" value="Genomic_DNA"/>
</dbReference>
<feature type="domain" description="SUF system FeS cluster assembly SufBD core" evidence="2">
    <location>
        <begin position="170"/>
        <end position="398"/>
    </location>
</feature>
<dbReference type="InterPro" id="IPR055346">
    <property type="entry name" value="Fe-S_cluster_assembly_SufBD"/>
</dbReference>
<reference evidence="4 5" key="1">
    <citation type="journal article" date="2007" name="Appl. Environ. Microbiol.">
        <title>Genome sequence of the cellulolytic gliding bacterium Cytophaga hutchinsonii.</title>
        <authorList>
            <person name="Xie G."/>
            <person name="Bruce D.C."/>
            <person name="Challacombe J.F."/>
            <person name="Chertkov O."/>
            <person name="Detter J.C."/>
            <person name="Gilna P."/>
            <person name="Han C.S."/>
            <person name="Lucas S."/>
            <person name="Misra M."/>
            <person name="Myers G.L."/>
            <person name="Richardson P."/>
            <person name="Tapia R."/>
            <person name="Thayer N."/>
            <person name="Thompson L.S."/>
            <person name="Brettin T.S."/>
            <person name="Henrissat B."/>
            <person name="Wilson D.B."/>
            <person name="McBride M.J."/>
        </authorList>
    </citation>
    <scope>NUCLEOTIDE SEQUENCE [LARGE SCALE GENOMIC DNA]</scope>
    <source>
        <strain evidence="5">ATCC 33406 / DSM 1761 / CIP 103989 / NBRC 15051 / NCIMB 9469 / D465</strain>
    </source>
</reference>
<keyword evidence="5" id="KW-1185">Reference proteome</keyword>
<evidence type="ECO:0000313" key="5">
    <source>
        <dbReference type="Proteomes" id="UP000001822"/>
    </source>
</evidence>
<dbReference type="Pfam" id="PF01458">
    <property type="entry name" value="SUFBD_core"/>
    <property type="match status" value="1"/>
</dbReference>
<evidence type="ECO:0000259" key="3">
    <source>
        <dbReference type="Pfam" id="PF19295"/>
    </source>
</evidence>
<dbReference type="NCBIfam" id="TIGR01981">
    <property type="entry name" value="sufD"/>
    <property type="match status" value="1"/>
</dbReference>
<dbReference type="KEGG" id="chu:CHU_0976"/>
<dbReference type="Proteomes" id="UP000001822">
    <property type="component" value="Chromosome"/>
</dbReference>
<evidence type="ECO:0000256" key="1">
    <source>
        <dbReference type="ARBA" id="ARBA00043967"/>
    </source>
</evidence>
<evidence type="ECO:0000259" key="2">
    <source>
        <dbReference type="Pfam" id="PF01458"/>
    </source>
</evidence>
<comment type="similarity">
    <text evidence="1">Belongs to the iron-sulfur cluster assembly SufBD family.</text>
</comment>
<name>A0A6N4SPM6_CYTH3</name>
<dbReference type="PANTHER" id="PTHR43575">
    <property type="entry name" value="PROTEIN ABCI7, CHLOROPLASTIC"/>
    <property type="match status" value="1"/>
</dbReference>
<dbReference type="InterPro" id="IPR011542">
    <property type="entry name" value="SUF_FeS_clus_asmbl_SufD"/>
</dbReference>
<dbReference type="InterPro" id="IPR037284">
    <property type="entry name" value="SUF_FeS_clus_asmbl_SufBD_sf"/>
</dbReference>
<dbReference type="OrthoDB" id="9768262at2"/>
<dbReference type="SUPFAM" id="SSF101960">
    <property type="entry name" value="Stabilizer of iron transporter SufD"/>
    <property type="match status" value="1"/>
</dbReference>